<organism evidence="1 2">
    <name type="scientific">Lecanicillium saksenae</name>
    <dbReference type="NCBI Taxonomy" id="468837"/>
    <lineage>
        <taxon>Eukaryota</taxon>
        <taxon>Fungi</taxon>
        <taxon>Dikarya</taxon>
        <taxon>Ascomycota</taxon>
        <taxon>Pezizomycotina</taxon>
        <taxon>Sordariomycetes</taxon>
        <taxon>Hypocreomycetidae</taxon>
        <taxon>Hypocreales</taxon>
        <taxon>Cordycipitaceae</taxon>
        <taxon>Lecanicillium</taxon>
    </lineage>
</organism>
<keyword evidence="2" id="KW-1185">Reference proteome</keyword>
<name>A0ACC1R939_9HYPO</name>
<dbReference type="EMBL" id="JANAKD010000006">
    <property type="protein sequence ID" value="KAJ3499576.1"/>
    <property type="molecule type" value="Genomic_DNA"/>
</dbReference>
<reference evidence="1" key="1">
    <citation type="submission" date="2022-07" db="EMBL/GenBank/DDBJ databases">
        <title>Genome Sequence of Lecanicillium saksenae.</title>
        <authorList>
            <person name="Buettner E."/>
        </authorList>
    </citation>
    <scope>NUCLEOTIDE SEQUENCE</scope>
    <source>
        <strain evidence="1">VT-O1</strain>
    </source>
</reference>
<gene>
    <name evidence="1" type="ORF">NLG97_g214</name>
</gene>
<evidence type="ECO:0000313" key="2">
    <source>
        <dbReference type="Proteomes" id="UP001148737"/>
    </source>
</evidence>
<protein>
    <submittedName>
        <fullName evidence="1">Uncharacterized protein</fullName>
    </submittedName>
</protein>
<dbReference type="Proteomes" id="UP001148737">
    <property type="component" value="Unassembled WGS sequence"/>
</dbReference>
<sequence>MLLDAIWQARTFLTGDNLVYSLIAFSFSLAVVIFGLAWTAPSYRTGRQLRNLRRVQPSRRNMLDQYDARYAAPEGTSVTGPARIKAIFIHPVKSCGPVEVDKAVVTKAGLQYDRCFSFAVDGDSKKSDDAPTLQFISQRTKPKMSLIHTELWLPHEGSNSKDPLVHAGGAVRLTFPDPDPPSLVRSLQACIEQMSWNATPRYSFVVPLTPTICYLSDYDLKPRPFTIHYREAHGIDVGRITAVAAAFPKLKKLLGYSEKRTLTLFKCTPDTLTHTDRNLAPLSNIGSRAVQGYTDQQPININSVSSVQAVSKMLPKENQPLNALRFRANLWISGAAAYEEESWKRCRIVPKAPRVGERDSKLATTLSIVCRTSRCTMPNVDPAKGAFSTQRPAEGKKMGLPQPTTALVEYRTVEDGNKAALGYLGMHAVPEDRDLKAAREKWANLVLCVGDEIEVLERGDHLYGSTANLY</sequence>
<proteinExistence type="predicted"/>
<comment type="caution">
    <text evidence="1">The sequence shown here is derived from an EMBL/GenBank/DDBJ whole genome shotgun (WGS) entry which is preliminary data.</text>
</comment>
<evidence type="ECO:0000313" key="1">
    <source>
        <dbReference type="EMBL" id="KAJ3499576.1"/>
    </source>
</evidence>
<accession>A0ACC1R939</accession>